<feature type="compositionally biased region" description="Polar residues" evidence="1">
    <location>
        <begin position="55"/>
        <end position="79"/>
    </location>
</feature>
<dbReference type="STRING" id="94130.A0A2Z6S5N3"/>
<evidence type="ECO:0000313" key="3">
    <source>
        <dbReference type="EMBL" id="GES77499.1"/>
    </source>
</evidence>
<evidence type="ECO:0000313" key="2">
    <source>
        <dbReference type="EMBL" id="GBB99526.1"/>
    </source>
</evidence>
<proteinExistence type="predicted"/>
<dbReference type="OrthoDB" id="5594977at2759"/>
<name>A0A2Z6S5N3_9GLOM</name>
<feature type="region of interest" description="Disordered" evidence="1">
    <location>
        <begin position="1"/>
        <end position="110"/>
    </location>
</feature>
<dbReference type="PANTHER" id="PTHR28265:SF1">
    <property type="entry name" value="MAINTENANCE OF TELOMERE CAPPING PROTEIN 1"/>
    <property type="match status" value="1"/>
</dbReference>
<comment type="caution">
    <text evidence="2">The sequence shown here is derived from an EMBL/GenBank/DDBJ whole genome shotgun (WGS) entry which is preliminary data.</text>
</comment>
<evidence type="ECO:0008006" key="5">
    <source>
        <dbReference type="Google" id="ProtNLM"/>
    </source>
</evidence>
<dbReference type="AlphaFoldDB" id="A0A2Z6S5N3"/>
<feature type="compositionally biased region" description="Low complexity" evidence="1">
    <location>
        <begin position="92"/>
        <end position="107"/>
    </location>
</feature>
<reference evidence="3" key="2">
    <citation type="submission" date="2019-10" db="EMBL/GenBank/DDBJ databases">
        <title>Conservation and host-specific expression of non-tandemly repeated heterogenous ribosome RNA gene in arbuscular mycorrhizal fungi.</title>
        <authorList>
            <person name="Maeda T."/>
            <person name="Kobayashi Y."/>
            <person name="Nakagawa T."/>
            <person name="Ezawa T."/>
            <person name="Yamaguchi K."/>
            <person name="Bino T."/>
            <person name="Nishimoto Y."/>
            <person name="Shigenobu S."/>
            <person name="Kawaguchi M."/>
        </authorList>
    </citation>
    <scope>NUCLEOTIDE SEQUENCE</scope>
    <source>
        <strain evidence="3">HR1</strain>
    </source>
</reference>
<accession>A0A2Z6S5N3</accession>
<feature type="compositionally biased region" description="Polar residues" evidence="1">
    <location>
        <begin position="23"/>
        <end position="35"/>
    </location>
</feature>
<dbReference type="PANTHER" id="PTHR28265">
    <property type="entry name" value="MAINTENANCE OF TELOMERE CAPPING PROTEIN 1"/>
    <property type="match status" value="1"/>
</dbReference>
<dbReference type="EMBL" id="BLAL01000030">
    <property type="protein sequence ID" value="GES77499.1"/>
    <property type="molecule type" value="Genomic_DNA"/>
</dbReference>
<organism evidence="2 4">
    <name type="scientific">Rhizophagus clarus</name>
    <dbReference type="NCBI Taxonomy" id="94130"/>
    <lineage>
        <taxon>Eukaryota</taxon>
        <taxon>Fungi</taxon>
        <taxon>Fungi incertae sedis</taxon>
        <taxon>Mucoromycota</taxon>
        <taxon>Glomeromycotina</taxon>
        <taxon>Glomeromycetes</taxon>
        <taxon>Glomerales</taxon>
        <taxon>Glomeraceae</taxon>
        <taxon>Rhizophagus</taxon>
    </lineage>
</organism>
<dbReference type="EMBL" id="BEXD01002835">
    <property type="protein sequence ID" value="GBB99526.1"/>
    <property type="molecule type" value="Genomic_DNA"/>
</dbReference>
<evidence type="ECO:0000256" key="1">
    <source>
        <dbReference type="SAM" id="MobiDB-lite"/>
    </source>
</evidence>
<dbReference type="InterPro" id="IPR018814">
    <property type="entry name" value="DUF5427"/>
</dbReference>
<keyword evidence="4" id="KW-1185">Reference proteome</keyword>
<reference evidence="2 4" key="1">
    <citation type="submission" date="2017-11" db="EMBL/GenBank/DDBJ databases">
        <title>The genome of Rhizophagus clarus HR1 reveals common genetic basis of auxotrophy among arbuscular mycorrhizal fungi.</title>
        <authorList>
            <person name="Kobayashi Y."/>
        </authorList>
    </citation>
    <scope>NUCLEOTIDE SEQUENCE [LARGE SCALE GENOMIC DNA]</scope>
    <source>
        <strain evidence="2 4">HR1</strain>
    </source>
</reference>
<gene>
    <name evidence="3" type="ORF">RCL2_000486600</name>
    <name evidence="2" type="ORF">RclHR1_03550006</name>
</gene>
<sequence>MSETKPPASNAGEDVLQFLETLDTYSQTTTTNPETGGQPPADTQAVFDFLDQFAKTPSTTANSQNDSSSKGGDNQNSLAEQPEQPPQPPPSQQKQKQQSRSETQQKQEGAWSWGGLLASASTAYKTASTVVDSSVKEALATVETVRTNEGTKKFEEKFRGILNKEAIGKIGSDLRNLGLNTLTTVVNAVVPPISQYEIVEVWLTHDMVGYVGLESLVYRAFMKVMEQVEGGDIVVRKGNESINNDSDETYRELNVCEGFIEAGGIAKANIEQMIKKHYKPPPSISEKIEDQDQRELLRDIPTTTSPVFMAIQPTKANPYSLPTNNETSTDAEQYLFYVIVLTDPTHKLSFKTVSQALPVSWLDIPHEDNEWVEIKMVQAIKLAVKTIAQEYVWHRMAASEEQQQESQPLEEKQE</sequence>
<evidence type="ECO:0000313" key="4">
    <source>
        <dbReference type="Proteomes" id="UP000247702"/>
    </source>
</evidence>
<dbReference type="Pfam" id="PF10310">
    <property type="entry name" value="DUF5427"/>
    <property type="match status" value="1"/>
</dbReference>
<protein>
    <recommendedName>
        <fullName evidence="5">Maintenance of telomere capping protein 1</fullName>
    </recommendedName>
</protein>
<dbReference type="Proteomes" id="UP000615446">
    <property type="component" value="Unassembled WGS sequence"/>
</dbReference>
<dbReference type="Proteomes" id="UP000247702">
    <property type="component" value="Unassembled WGS sequence"/>
</dbReference>